<dbReference type="Proteomes" id="UP001159405">
    <property type="component" value="Unassembled WGS sequence"/>
</dbReference>
<organism evidence="1 2">
    <name type="scientific">Porites lobata</name>
    <dbReference type="NCBI Taxonomy" id="104759"/>
    <lineage>
        <taxon>Eukaryota</taxon>
        <taxon>Metazoa</taxon>
        <taxon>Cnidaria</taxon>
        <taxon>Anthozoa</taxon>
        <taxon>Hexacorallia</taxon>
        <taxon>Scleractinia</taxon>
        <taxon>Fungiina</taxon>
        <taxon>Poritidae</taxon>
        <taxon>Porites</taxon>
    </lineage>
</organism>
<name>A0ABN8PJ82_9CNID</name>
<accession>A0ABN8PJ82</accession>
<dbReference type="EMBL" id="CALNXK010000072">
    <property type="protein sequence ID" value="CAH3143846.1"/>
    <property type="molecule type" value="Genomic_DNA"/>
</dbReference>
<gene>
    <name evidence="1" type="ORF">PLOB_00043646</name>
</gene>
<protein>
    <submittedName>
        <fullName evidence="1">Uncharacterized protein</fullName>
    </submittedName>
</protein>
<proteinExistence type="predicted"/>
<comment type="caution">
    <text evidence="1">The sequence shown here is derived from an EMBL/GenBank/DDBJ whole genome shotgun (WGS) entry which is preliminary data.</text>
</comment>
<evidence type="ECO:0000313" key="2">
    <source>
        <dbReference type="Proteomes" id="UP001159405"/>
    </source>
</evidence>
<sequence length="147" mass="17031">MLVYPSVDLRSLDKERHLKPIEREQIDKIKGDLDNYRDIIIDHGYTGPIKKDMMDDIIGSIVLSIVSRNLLTLGEYGLKDLLLDHLESRRPLFIMEHVEAVDASYLAGLLEPEFSDMGTPERTVEDQVIDNFQDFLHKLEDEQIFVF</sequence>
<evidence type="ECO:0000313" key="1">
    <source>
        <dbReference type="EMBL" id="CAH3143846.1"/>
    </source>
</evidence>
<reference evidence="1 2" key="1">
    <citation type="submission" date="2022-05" db="EMBL/GenBank/DDBJ databases">
        <authorList>
            <consortium name="Genoscope - CEA"/>
            <person name="William W."/>
        </authorList>
    </citation>
    <scope>NUCLEOTIDE SEQUENCE [LARGE SCALE GENOMIC DNA]</scope>
</reference>
<keyword evidence="2" id="KW-1185">Reference proteome</keyword>